<dbReference type="InterPro" id="IPR008854">
    <property type="entry name" value="TPMT"/>
</dbReference>
<feature type="binding site" evidence="9">
    <location>
        <position position="125"/>
    </location>
    <ligand>
        <name>S-adenosyl-L-methionine</name>
        <dbReference type="ChEBI" id="CHEBI:59789"/>
    </ligand>
</feature>
<dbReference type="CDD" id="cd02440">
    <property type="entry name" value="AdoMet_MTases"/>
    <property type="match status" value="1"/>
</dbReference>
<proteinExistence type="inferred from homology"/>
<evidence type="ECO:0000256" key="2">
    <source>
        <dbReference type="ARBA" id="ARBA00004496"/>
    </source>
</evidence>
<dbReference type="GO" id="GO:0005737">
    <property type="term" value="C:cytoplasm"/>
    <property type="evidence" value="ECO:0007669"/>
    <property type="project" value="UniProtKB-SubCell"/>
</dbReference>
<sequence>MNKGKQFWHELWESGNLPFHRLAVNEDLIEFWSFLQTAAKPTILVPLCGKSLDLLWLVEQGAAVTGIELSELAVQQLAAESRIPLKPQRIEHGLCYSSPALSIWVHDIFTLPKHCIEPVDGVYDRGALVALPASLRPAYAQRCLNWLKAGGRILLKTLTYDEALMAGPPYHVGADELMDLYPGCTLKLLKKSQRRMEDSDSLFLRGLRDVVDYVWLIEQGKRR</sequence>
<organism evidence="10 11">
    <name type="scientific">Legionella erythra</name>
    <dbReference type="NCBI Taxonomy" id="448"/>
    <lineage>
        <taxon>Bacteria</taxon>
        <taxon>Pseudomonadati</taxon>
        <taxon>Pseudomonadota</taxon>
        <taxon>Gammaproteobacteria</taxon>
        <taxon>Legionellales</taxon>
        <taxon>Legionellaceae</taxon>
        <taxon>Legionella</taxon>
    </lineage>
</organism>
<evidence type="ECO:0000256" key="6">
    <source>
        <dbReference type="ARBA" id="ARBA00022603"/>
    </source>
</evidence>
<keyword evidence="7 9" id="KW-0808">Transferase</keyword>
<dbReference type="PATRIC" id="fig|448.7.peg.215"/>
<dbReference type="OrthoDB" id="9778208at2"/>
<dbReference type="NCBIfam" id="NF009732">
    <property type="entry name" value="PRK13255.1"/>
    <property type="match status" value="1"/>
</dbReference>
<keyword evidence="6 9" id="KW-0489">Methyltransferase</keyword>
<comment type="subcellular location">
    <subcellularLocation>
        <location evidence="2 9">Cytoplasm</location>
    </subcellularLocation>
</comment>
<dbReference type="InterPro" id="IPR029063">
    <property type="entry name" value="SAM-dependent_MTases_sf"/>
</dbReference>
<comment type="caution">
    <text evidence="10">The sequence shown here is derived from an EMBL/GenBank/DDBJ whole genome shotgun (WGS) entry which is preliminary data.</text>
</comment>
<accession>A0A0W0TWL2</accession>
<feature type="binding site" evidence="9">
    <location>
        <position position="12"/>
    </location>
    <ligand>
        <name>S-adenosyl-L-methionine</name>
        <dbReference type="ChEBI" id="CHEBI:59789"/>
    </ligand>
</feature>
<evidence type="ECO:0000256" key="3">
    <source>
        <dbReference type="ARBA" id="ARBA00008145"/>
    </source>
</evidence>
<dbReference type="Gene3D" id="3.40.50.150">
    <property type="entry name" value="Vaccinia Virus protein VP39"/>
    <property type="match status" value="1"/>
</dbReference>
<evidence type="ECO:0000256" key="9">
    <source>
        <dbReference type="HAMAP-Rule" id="MF_00812"/>
    </source>
</evidence>
<keyword evidence="8 9" id="KW-0949">S-adenosyl-L-methionine</keyword>
<comment type="similarity">
    <text evidence="3 9">Belongs to the class I-like SAM-binding methyltransferase superfamily. TPMT family.</text>
</comment>
<dbReference type="FunFam" id="3.40.50.150:FF:000101">
    <property type="entry name" value="Thiopurine S-methyltransferase"/>
    <property type="match status" value="1"/>
</dbReference>
<dbReference type="AlphaFoldDB" id="A0A0W0TWL2"/>
<reference evidence="10 11" key="1">
    <citation type="submission" date="2015-11" db="EMBL/GenBank/DDBJ databases">
        <title>Genomic analysis of 38 Legionella species identifies large and diverse effector repertoires.</title>
        <authorList>
            <person name="Burstein D."/>
            <person name="Amaro F."/>
            <person name="Zusman T."/>
            <person name="Lifshitz Z."/>
            <person name="Cohen O."/>
            <person name="Gilbert J.A."/>
            <person name="Pupko T."/>
            <person name="Shuman H.A."/>
            <person name="Segal G."/>
        </authorList>
    </citation>
    <scope>NUCLEOTIDE SEQUENCE [LARGE SCALE GENOMIC DNA]</scope>
    <source>
        <strain evidence="10 11">SE-32A-C8</strain>
    </source>
</reference>
<dbReference type="PIRSF" id="PIRSF023956">
    <property type="entry name" value="Thiopurine_S-methyltransferase"/>
    <property type="match status" value="1"/>
</dbReference>
<dbReference type="STRING" id="448.Lery_0208"/>
<dbReference type="HAMAP" id="MF_00812">
    <property type="entry name" value="Thiopur_methtran"/>
    <property type="match status" value="1"/>
</dbReference>
<name>A0A0W0TWL2_LEGER</name>
<dbReference type="GO" id="GO:0008119">
    <property type="term" value="F:thiopurine S-methyltransferase activity"/>
    <property type="evidence" value="ECO:0007669"/>
    <property type="project" value="UniProtKB-UniRule"/>
</dbReference>
<gene>
    <name evidence="9" type="primary">tpm</name>
    <name evidence="10" type="ORF">Lery_0208</name>
</gene>
<evidence type="ECO:0000256" key="8">
    <source>
        <dbReference type="ARBA" id="ARBA00022691"/>
    </source>
</evidence>
<dbReference type="Pfam" id="PF05724">
    <property type="entry name" value="TPMT"/>
    <property type="match status" value="1"/>
</dbReference>
<dbReference type="PANTHER" id="PTHR10259:SF11">
    <property type="entry name" value="THIOPURINE S-METHYLTRANSFERASE"/>
    <property type="match status" value="1"/>
</dbReference>
<dbReference type="InterPro" id="IPR025835">
    <property type="entry name" value="Thiopurine_S-MeTrfase"/>
</dbReference>
<comment type="catalytic activity">
    <reaction evidence="1 9">
        <text>S-adenosyl-L-methionine + a thiopurine = S-adenosyl-L-homocysteine + a thiopurine S-methylether.</text>
        <dbReference type="EC" id="2.1.1.67"/>
    </reaction>
</comment>
<dbReference type="GO" id="GO:0032259">
    <property type="term" value="P:methylation"/>
    <property type="evidence" value="ECO:0007669"/>
    <property type="project" value="UniProtKB-KW"/>
</dbReference>
<dbReference type="SUPFAM" id="SSF53335">
    <property type="entry name" value="S-adenosyl-L-methionine-dependent methyltransferases"/>
    <property type="match status" value="1"/>
</dbReference>
<keyword evidence="5 9" id="KW-0963">Cytoplasm</keyword>
<keyword evidence="11" id="KW-1185">Reference proteome</keyword>
<evidence type="ECO:0000256" key="4">
    <source>
        <dbReference type="ARBA" id="ARBA00011905"/>
    </source>
</evidence>
<evidence type="ECO:0000256" key="7">
    <source>
        <dbReference type="ARBA" id="ARBA00022679"/>
    </source>
</evidence>
<evidence type="ECO:0000256" key="1">
    <source>
        <dbReference type="ARBA" id="ARBA00000903"/>
    </source>
</evidence>
<evidence type="ECO:0000313" key="11">
    <source>
        <dbReference type="Proteomes" id="UP000054773"/>
    </source>
</evidence>
<dbReference type="Proteomes" id="UP000054773">
    <property type="component" value="Unassembled WGS sequence"/>
</dbReference>
<feature type="binding site" evidence="9">
    <location>
        <position position="68"/>
    </location>
    <ligand>
        <name>S-adenosyl-L-methionine</name>
        <dbReference type="ChEBI" id="CHEBI:59789"/>
    </ligand>
</feature>
<evidence type="ECO:0000313" key="10">
    <source>
        <dbReference type="EMBL" id="KTC99854.1"/>
    </source>
</evidence>
<dbReference type="EC" id="2.1.1.67" evidence="4 9"/>
<dbReference type="RefSeq" id="WP_058525393.1">
    <property type="nucleotide sequence ID" value="NZ_CAAAHY010000020.1"/>
</dbReference>
<dbReference type="PROSITE" id="PS51585">
    <property type="entry name" value="SAM_MT_TPMT"/>
    <property type="match status" value="1"/>
</dbReference>
<protein>
    <recommendedName>
        <fullName evidence="4 9">Thiopurine S-methyltransferase</fullName>
        <ecNumber evidence="4 9">2.1.1.67</ecNumber>
    </recommendedName>
    <alternativeName>
        <fullName evidence="9">Thiopurine methyltransferase</fullName>
    </alternativeName>
</protein>
<evidence type="ECO:0000256" key="5">
    <source>
        <dbReference type="ARBA" id="ARBA00022490"/>
    </source>
</evidence>
<feature type="binding site" evidence="9">
    <location>
        <position position="47"/>
    </location>
    <ligand>
        <name>S-adenosyl-L-methionine</name>
        <dbReference type="ChEBI" id="CHEBI:59789"/>
    </ligand>
</feature>
<dbReference type="PANTHER" id="PTHR10259">
    <property type="entry name" value="THIOPURINE S-METHYLTRANSFERASE"/>
    <property type="match status" value="1"/>
</dbReference>
<dbReference type="EMBL" id="LNYA01000002">
    <property type="protein sequence ID" value="KTC99854.1"/>
    <property type="molecule type" value="Genomic_DNA"/>
</dbReference>